<dbReference type="AlphaFoldDB" id="A0A0E9Q383"/>
<feature type="compositionally biased region" description="Polar residues" evidence="1">
    <location>
        <begin position="23"/>
        <end position="54"/>
    </location>
</feature>
<evidence type="ECO:0000313" key="2">
    <source>
        <dbReference type="EMBL" id="JAH11331.1"/>
    </source>
</evidence>
<evidence type="ECO:0000256" key="1">
    <source>
        <dbReference type="SAM" id="MobiDB-lite"/>
    </source>
</evidence>
<dbReference type="EMBL" id="GBXM01097246">
    <property type="protein sequence ID" value="JAH11331.1"/>
    <property type="molecule type" value="Transcribed_RNA"/>
</dbReference>
<reference evidence="2" key="2">
    <citation type="journal article" date="2015" name="Fish Shellfish Immunol.">
        <title>Early steps in the European eel (Anguilla anguilla)-Vibrio vulnificus interaction in the gills: Role of the RtxA13 toxin.</title>
        <authorList>
            <person name="Callol A."/>
            <person name="Pajuelo D."/>
            <person name="Ebbesson L."/>
            <person name="Teles M."/>
            <person name="MacKenzie S."/>
            <person name="Amaro C."/>
        </authorList>
    </citation>
    <scope>NUCLEOTIDE SEQUENCE</scope>
</reference>
<sequence length="90" mass="9978">MDSQCPEERTKTENGRLQKENIELQQQATTSIRRGTTQESHLESSFASENTSGQLRKVYNIHEPSGPDSQQDADPPPSSSTSTTREVTQA</sequence>
<name>A0A0E9Q383_ANGAN</name>
<feature type="compositionally biased region" description="Basic and acidic residues" evidence="1">
    <location>
        <begin position="1"/>
        <end position="22"/>
    </location>
</feature>
<feature type="compositionally biased region" description="Low complexity" evidence="1">
    <location>
        <begin position="64"/>
        <end position="84"/>
    </location>
</feature>
<organism evidence="2">
    <name type="scientific">Anguilla anguilla</name>
    <name type="common">European freshwater eel</name>
    <name type="synonym">Muraena anguilla</name>
    <dbReference type="NCBI Taxonomy" id="7936"/>
    <lineage>
        <taxon>Eukaryota</taxon>
        <taxon>Metazoa</taxon>
        <taxon>Chordata</taxon>
        <taxon>Craniata</taxon>
        <taxon>Vertebrata</taxon>
        <taxon>Euteleostomi</taxon>
        <taxon>Actinopterygii</taxon>
        <taxon>Neopterygii</taxon>
        <taxon>Teleostei</taxon>
        <taxon>Anguilliformes</taxon>
        <taxon>Anguillidae</taxon>
        <taxon>Anguilla</taxon>
    </lineage>
</organism>
<feature type="region of interest" description="Disordered" evidence="1">
    <location>
        <begin position="1"/>
        <end position="90"/>
    </location>
</feature>
<proteinExistence type="predicted"/>
<accession>A0A0E9Q383</accession>
<reference evidence="2" key="1">
    <citation type="submission" date="2014-11" db="EMBL/GenBank/DDBJ databases">
        <authorList>
            <person name="Amaro Gonzalez C."/>
        </authorList>
    </citation>
    <scope>NUCLEOTIDE SEQUENCE</scope>
</reference>
<protein>
    <submittedName>
        <fullName evidence="2">Uncharacterized protein</fullName>
    </submittedName>
</protein>